<feature type="domain" description="CzcB-like barrel-sandwich hybrid" evidence="5">
    <location>
        <begin position="83"/>
        <end position="217"/>
    </location>
</feature>
<dbReference type="PANTHER" id="PTHR30097:SF15">
    <property type="entry name" value="CATION EFFLUX SYSTEM PROTEIN CUSB"/>
    <property type="match status" value="1"/>
</dbReference>
<keyword evidence="2" id="KW-0813">Transport</keyword>
<dbReference type="GO" id="GO:0046914">
    <property type="term" value="F:transition metal ion binding"/>
    <property type="evidence" value="ECO:0007669"/>
    <property type="project" value="TreeGrafter"/>
</dbReference>
<evidence type="ECO:0000256" key="1">
    <source>
        <dbReference type="ARBA" id="ARBA00009477"/>
    </source>
</evidence>
<dbReference type="InterPro" id="IPR058649">
    <property type="entry name" value="CzcB_C"/>
</dbReference>
<evidence type="ECO:0000259" key="4">
    <source>
        <dbReference type="Pfam" id="PF25954"/>
    </source>
</evidence>
<dbReference type="InterPro" id="IPR058792">
    <property type="entry name" value="Beta-barrel_RND_2"/>
</dbReference>
<dbReference type="NCBIfam" id="TIGR01730">
    <property type="entry name" value="RND_mfp"/>
    <property type="match status" value="1"/>
</dbReference>
<evidence type="ECO:0000313" key="7">
    <source>
        <dbReference type="EMBL" id="PCK31358.1"/>
    </source>
</evidence>
<dbReference type="SUPFAM" id="SSF111369">
    <property type="entry name" value="HlyD-like secretion proteins"/>
    <property type="match status" value="1"/>
</dbReference>
<name>A0A2A5JPL1_PSEO7</name>
<dbReference type="AlphaFoldDB" id="A0A2A5JPL1"/>
<dbReference type="Gene3D" id="1.10.287.470">
    <property type="entry name" value="Helix hairpin bin"/>
    <property type="match status" value="1"/>
</dbReference>
<gene>
    <name evidence="7" type="ORF">CEX98_12830</name>
</gene>
<feature type="domain" description="CusB-like beta-barrel" evidence="4">
    <location>
        <begin position="221"/>
        <end position="291"/>
    </location>
</feature>
<dbReference type="PANTHER" id="PTHR30097">
    <property type="entry name" value="CATION EFFLUX SYSTEM PROTEIN CUSB"/>
    <property type="match status" value="1"/>
</dbReference>
<dbReference type="Gene3D" id="2.40.420.20">
    <property type="match status" value="1"/>
</dbReference>
<comment type="caution">
    <text evidence="7">The sequence shown here is derived from an EMBL/GenBank/DDBJ whole genome shotgun (WGS) entry which is preliminary data.</text>
</comment>
<keyword evidence="8" id="KW-1185">Reference proteome</keyword>
<evidence type="ECO:0000256" key="3">
    <source>
        <dbReference type="SAM" id="SignalP"/>
    </source>
</evidence>
<dbReference type="InterPro" id="IPR058647">
    <property type="entry name" value="BSH_CzcB-like"/>
</dbReference>
<dbReference type="Gene3D" id="2.40.30.170">
    <property type="match status" value="1"/>
</dbReference>
<feature type="chain" id="PRO_5013082665" evidence="3">
    <location>
        <begin position="24"/>
        <end position="374"/>
    </location>
</feature>
<dbReference type="GO" id="GO:0015679">
    <property type="term" value="P:plasma membrane copper ion transport"/>
    <property type="evidence" value="ECO:0007669"/>
    <property type="project" value="TreeGrafter"/>
</dbReference>
<dbReference type="InterPro" id="IPR051909">
    <property type="entry name" value="MFP_Cation_Efflux"/>
</dbReference>
<feature type="signal peptide" evidence="3">
    <location>
        <begin position="1"/>
        <end position="23"/>
    </location>
</feature>
<protein>
    <submittedName>
        <fullName evidence="7">Efflux transporter periplasmic adaptor subunit</fullName>
    </submittedName>
</protein>
<proteinExistence type="inferred from homology"/>
<evidence type="ECO:0000259" key="6">
    <source>
        <dbReference type="Pfam" id="PF25975"/>
    </source>
</evidence>
<dbReference type="Pfam" id="PF25954">
    <property type="entry name" value="Beta-barrel_RND_2"/>
    <property type="match status" value="1"/>
</dbReference>
<dbReference type="EMBL" id="NKHF01000056">
    <property type="protein sequence ID" value="PCK31358.1"/>
    <property type="molecule type" value="Genomic_DNA"/>
</dbReference>
<dbReference type="Pfam" id="PF25975">
    <property type="entry name" value="CzcB_C"/>
    <property type="match status" value="1"/>
</dbReference>
<dbReference type="OrthoDB" id="9806939at2"/>
<dbReference type="Pfam" id="PF25973">
    <property type="entry name" value="BSH_CzcB"/>
    <property type="match status" value="1"/>
</dbReference>
<accession>A0A2A5JPL1</accession>
<dbReference type="RefSeq" id="WP_099642465.1">
    <property type="nucleotide sequence ID" value="NZ_NKHF01000056.1"/>
</dbReference>
<organism evidence="7 8">
    <name type="scientific">Pseudoalteromonas piscicida</name>
    <dbReference type="NCBI Taxonomy" id="43662"/>
    <lineage>
        <taxon>Bacteria</taxon>
        <taxon>Pseudomonadati</taxon>
        <taxon>Pseudomonadota</taxon>
        <taxon>Gammaproteobacteria</taxon>
        <taxon>Alteromonadales</taxon>
        <taxon>Pseudoalteromonadaceae</taxon>
        <taxon>Pseudoalteromonas</taxon>
    </lineage>
</organism>
<dbReference type="InterPro" id="IPR006143">
    <property type="entry name" value="RND_pump_MFP"/>
</dbReference>
<sequence length="374" mass="41215">MTNFKIFFFYFTLTMFASTQAAADEAHTEGDHNAHAEEESAIVLTPQQMRFAGIQTTAVKLQNHNRFYFAPAEVKENGYTSYLVSPRADSIVLNRHATLGDIVTTNDPLITLFSEDMAQAQAQYLVASTEWERVKRLSKEAISERERVKASADFSSAYSKLLALGVTQREVKEIANKPASELGQYTLVAERSGVITQDAFSQGQHVTAGTALMAITDESELWVEARLQPNAQVQLALNSKAVVSFEGQDYEARVIQEAHTIDPITRTRQIRLLVENNDDKLHAGMFVNVNFIIPSAKPTIALPADALSRSPDGDWVVYIEEAPGEFHPKEVTLGENFGAQVEVKGLTVGEHVAVTGAFFIASEQAKAGFDPHNH</sequence>
<evidence type="ECO:0000259" key="5">
    <source>
        <dbReference type="Pfam" id="PF25973"/>
    </source>
</evidence>
<dbReference type="GO" id="GO:0022857">
    <property type="term" value="F:transmembrane transporter activity"/>
    <property type="evidence" value="ECO:0007669"/>
    <property type="project" value="InterPro"/>
</dbReference>
<dbReference type="GO" id="GO:0030288">
    <property type="term" value="C:outer membrane-bounded periplasmic space"/>
    <property type="evidence" value="ECO:0007669"/>
    <property type="project" value="TreeGrafter"/>
</dbReference>
<dbReference type="Gene3D" id="2.40.50.100">
    <property type="match status" value="1"/>
</dbReference>
<evidence type="ECO:0000256" key="2">
    <source>
        <dbReference type="ARBA" id="ARBA00022448"/>
    </source>
</evidence>
<reference evidence="8" key="1">
    <citation type="journal article" date="2019" name="Genome Announc.">
        <title>Draft Genome Sequence of Pseudoalteromonas piscicida Strain 36Y ROTHPW, an Hypersaline Seawater Isolate from the South Coast of Sonora, Mexico.</title>
        <authorList>
            <person name="Sanchez-Diaz R."/>
            <person name="Molina-Garza Z.J."/>
            <person name="Cruz-Suarez L.E."/>
            <person name="Selvin J."/>
            <person name="Kiran G.S."/>
            <person name="Ibarra-Gamez J.C."/>
            <person name="Gomez-Gil B."/>
            <person name="Galaviz-Silva L."/>
        </authorList>
    </citation>
    <scope>NUCLEOTIDE SEQUENCE [LARGE SCALE GENOMIC DNA]</scope>
    <source>
        <strain evidence="8">36Y_RITHPW</strain>
    </source>
</reference>
<keyword evidence="3" id="KW-0732">Signal</keyword>
<dbReference type="GO" id="GO:0016020">
    <property type="term" value="C:membrane"/>
    <property type="evidence" value="ECO:0007669"/>
    <property type="project" value="InterPro"/>
</dbReference>
<dbReference type="Proteomes" id="UP000228621">
    <property type="component" value="Unassembled WGS sequence"/>
</dbReference>
<evidence type="ECO:0000313" key="8">
    <source>
        <dbReference type="Proteomes" id="UP000228621"/>
    </source>
</evidence>
<feature type="domain" description="CzcB-like C-terminal circularly permuted SH3-like" evidence="6">
    <location>
        <begin position="300"/>
        <end position="360"/>
    </location>
</feature>
<dbReference type="GO" id="GO:0060003">
    <property type="term" value="P:copper ion export"/>
    <property type="evidence" value="ECO:0007669"/>
    <property type="project" value="TreeGrafter"/>
</dbReference>
<comment type="similarity">
    <text evidence="1">Belongs to the membrane fusion protein (MFP) (TC 8.A.1) family.</text>
</comment>